<dbReference type="PIRSF" id="PIRSF035805">
    <property type="entry name" value="TK_cell"/>
    <property type="match status" value="1"/>
</dbReference>
<accession>A0A6C0JX69</accession>
<dbReference type="AlphaFoldDB" id="A0A6C0JX69"/>
<comment type="similarity">
    <text evidence="1">Belongs to the thymidine kinase family.</text>
</comment>
<dbReference type="Gene3D" id="3.30.60.20">
    <property type="match status" value="1"/>
</dbReference>
<dbReference type="GO" id="GO:0004797">
    <property type="term" value="F:thymidine kinase activity"/>
    <property type="evidence" value="ECO:0007669"/>
    <property type="project" value="UniProtKB-EC"/>
</dbReference>
<keyword evidence="4" id="KW-0808">Transferase</keyword>
<dbReference type="PROSITE" id="PS00603">
    <property type="entry name" value="TK_CELLULAR_TYPE"/>
    <property type="match status" value="1"/>
</dbReference>
<dbReference type="InterPro" id="IPR027417">
    <property type="entry name" value="P-loop_NTPase"/>
</dbReference>
<dbReference type="InterPro" id="IPR020633">
    <property type="entry name" value="Thymidine_kinase_CS"/>
</dbReference>
<keyword evidence="7" id="KW-0067">ATP-binding</keyword>
<dbReference type="InterPro" id="IPR001267">
    <property type="entry name" value="Thymidine_kinase"/>
</dbReference>
<keyword evidence="3" id="KW-0237">DNA synthesis</keyword>
<evidence type="ECO:0000256" key="2">
    <source>
        <dbReference type="ARBA" id="ARBA00012118"/>
    </source>
</evidence>
<dbReference type="SUPFAM" id="SSF57716">
    <property type="entry name" value="Glucocorticoid receptor-like (DNA-binding domain)"/>
    <property type="match status" value="1"/>
</dbReference>
<evidence type="ECO:0000256" key="5">
    <source>
        <dbReference type="ARBA" id="ARBA00022741"/>
    </source>
</evidence>
<organism evidence="8">
    <name type="scientific">viral metagenome</name>
    <dbReference type="NCBI Taxonomy" id="1070528"/>
    <lineage>
        <taxon>unclassified sequences</taxon>
        <taxon>metagenomes</taxon>
        <taxon>organismal metagenomes</taxon>
    </lineage>
</organism>
<proteinExistence type="inferred from homology"/>
<evidence type="ECO:0000256" key="3">
    <source>
        <dbReference type="ARBA" id="ARBA00022634"/>
    </source>
</evidence>
<evidence type="ECO:0000313" key="8">
    <source>
        <dbReference type="EMBL" id="QHU09310.1"/>
    </source>
</evidence>
<name>A0A6C0JX69_9ZZZZ</name>
<evidence type="ECO:0000256" key="7">
    <source>
        <dbReference type="ARBA" id="ARBA00022840"/>
    </source>
</evidence>
<dbReference type="Pfam" id="PF00265">
    <property type="entry name" value="TK"/>
    <property type="match status" value="1"/>
</dbReference>
<evidence type="ECO:0000256" key="1">
    <source>
        <dbReference type="ARBA" id="ARBA00007587"/>
    </source>
</evidence>
<keyword evidence="5" id="KW-0547">Nucleotide-binding</keyword>
<keyword evidence="6" id="KW-0418">Kinase</keyword>
<evidence type="ECO:0000256" key="6">
    <source>
        <dbReference type="ARBA" id="ARBA00022777"/>
    </source>
</evidence>
<evidence type="ECO:0000256" key="4">
    <source>
        <dbReference type="ARBA" id="ARBA00022679"/>
    </source>
</evidence>
<dbReference type="GO" id="GO:0005524">
    <property type="term" value="F:ATP binding"/>
    <property type="evidence" value="ECO:0007669"/>
    <property type="project" value="UniProtKB-KW"/>
</dbReference>
<dbReference type="GO" id="GO:0071897">
    <property type="term" value="P:DNA biosynthetic process"/>
    <property type="evidence" value="ECO:0007669"/>
    <property type="project" value="UniProtKB-KW"/>
</dbReference>
<reference evidence="8" key="1">
    <citation type="journal article" date="2020" name="Nature">
        <title>Giant virus diversity and host interactions through global metagenomics.</title>
        <authorList>
            <person name="Schulz F."/>
            <person name="Roux S."/>
            <person name="Paez-Espino D."/>
            <person name="Jungbluth S."/>
            <person name="Walsh D.A."/>
            <person name="Denef V.J."/>
            <person name="McMahon K.D."/>
            <person name="Konstantinidis K.T."/>
            <person name="Eloe-Fadrosh E.A."/>
            <person name="Kyrpides N.C."/>
            <person name="Woyke T."/>
        </authorList>
    </citation>
    <scope>NUCLEOTIDE SEQUENCE</scope>
    <source>
        <strain evidence="8">GVMAG-S-1074260-58</strain>
    </source>
</reference>
<dbReference type="GO" id="GO:0046104">
    <property type="term" value="P:thymidine metabolic process"/>
    <property type="evidence" value="ECO:0007669"/>
    <property type="project" value="TreeGrafter"/>
</dbReference>
<dbReference type="EMBL" id="MN740708">
    <property type="protein sequence ID" value="QHU09310.1"/>
    <property type="molecule type" value="Genomic_DNA"/>
</dbReference>
<dbReference type="PANTHER" id="PTHR11441">
    <property type="entry name" value="THYMIDINE KINASE"/>
    <property type="match status" value="1"/>
</dbReference>
<dbReference type="Gene3D" id="3.40.50.300">
    <property type="entry name" value="P-loop containing nucleotide triphosphate hydrolases"/>
    <property type="match status" value="1"/>
</dbReference>
<protein>
    <recommendedName>
        <fullName evidence="2">thymidine kinase</fullName>
        <ecNumber evidence="2">2.7.1.21</ecNumber>
    </recommendedName>
</protein>
<dbReference type="EC" id="2.7.1.21" evidence="2"/>
<dbReference type="SUPFAM" id="SSF52540">
    <property type="entry name" value="P-loop containing nucleoside triphosphate hydrolases"/>
    <property type="match status" value="1"/>
</dbReference>
<sequence length="193" mass="22217">MSSETIGYLAMYIGPMYSGKTTKIIQLYKQFKFCNVSTVVINYAEDTRYTNGSVLVTHDKQAIPCSLSTHLHTDFPLDTTSCATYEVYLINEGQFFPDIVDWVKKAIHPPYNKRVYICGLDGDYKRNVFGNWLDLIAHCDSVEKLTSFCYKCKKRSAIFSHRITPEKQQKMIGIDSYIPLCRMCYDSCFESLL</sequence>
<dbReference type="PANTHER" id="PTHR11441:SF0">
    <property type="entry name" value="THYMIDINE KINASE, CYTOSOLIC"/>
    <property type="match status" value="1"/>
</dbReference>